<feature type="domain" description="Zinc finger DksA/TraR C4-type" evidence="5">
    <location>
        <begin position="74"/>
        <end position="104"/>
    </location>
</feature>
<dbReference type="PANTHER" id="PTHR33823">
    <property type="entry name" value="RNA POLYMERASE-BINDING TRANSCRIPTION FACTOR DKSA-RELATED"/>
    <property type="match status" value="1"/>
</dbReference>
<evidence type="ECO:0000259" key="6">
    <source>
        <dbReference type="Pfam" id="PF21173"/>
    </source>
</evidence>
<organism evidence="7 8">
    <name type="scientific">Pseudomaricurvus hydrocarbonicus</name>
    <dbReference type="NCBI Taxonomy" id="1470433"/>
    <lineage>
        <taxon>Bacteria</taxon>
        <taxon>Pseudomonadati</taxon>
        <taxon>Pseudomonadota</taxon>
        <taxon>Gammaproteobacteria</taxon>
        <taxon>Cellvibrionales</taxon>
        <taxon>Cellvibrionaceae</taxon>
        <taxon>Pseudomaricurvus</taxon>
    </lineage>
</organism>
<dbReference type="PROSITE" id="PS51128">
    <property type="entry name" value="ZF_DKSA_2"/>
    <property type="match status" value="1"/>
</dbReference>
<comment type="caution">
    <text evidence="7">The sequence shown here is derived from an EMBL/GenBank/DDBJ whole genome shotgun (WGS) entry which is preliminary data.</text>
</comment>
<accession>A0A9E5MPT0</accession>
<sequence>MNQLQARKQLLRRQMELSQQLTALETDLQQSHSRDWQEQAQERENDEVLLRIANQTANELLQIQHVLKKLGANTYGTCSNCGEAIGQQRLKALPSAELCIRCANQMH</sequence>
<dbReference type="PROSITE" id="PS01102">
    <property type="entry name" value="ZF_DKSA_1"/>
    <property type="match status" value="1"/>
</dbReference>
<dbReference type="SUPFAM" id="SSF57716">
    <property type="entry name" value="Glucocorticoid receptor-like (DNA-binding domain)"/>
    <property type="match status" value="1"/>
</dbReference>
<evidence type="ECO:0000259" key="5">
    <source>
        <dbReference type="Pfam" id="PF01258"/>
    </source>
</evidence>
<keyword evidence="1" id="KW-0479">Metal-binding</keyword>
<feature type="zinc finger region" description="dksA C4-type" evidence="4">
    <location>
        <begin position="78"/>
        <end position="102"/>
    </location>
</feature>
<feature type="domain" description="DnaK suppressor protein-like N-terminal" evidence="6">
    <location>
        <begin position="8"/>
        <end position="68"/>
    </location>
</feature>
<evidence type="ECO:0000313" key="8">
    <source>
        <dbReference type="Proteomes" id="UP000787472"/>
    </source>
</evidence>
<dbReference type="InterPro" id="IPR020458">
    <property type="entry name" value="Znf_DskA_TraR_CS"/>
</dbReference>
<dbReference type="RefSeq" id="WP_167191868.1">
    <property type="nucleotide sequence ID" value="NZ_JAAONZ010000025.1"/>
</dbReference>
<dbReference type="AlphaFoldDB" id="A0A9E5MPT0"/>
<evidence type="ECO:0000256" key="2">
    <source>
        <dbReference type="ARBA" id="ARBA00022771"/>
    </source>
</evidence>
<keyword evidence="8" id="KW-1185">Reference proteome</keyword>
<evidence type="ECO:0000256" key="1">
    <source>
        <dbReference type="ARBA" id="ARBA00022723"/>
    </source>
</evidence>
<protein>
    <submittedName>
        <fullName evidence="7">TraR/DksA family transcriptional regulator</fullName>
    </submittedName>
</protein>
<dbReference type="Pfam" id="PF01258">
    <property type="entry name" value="zf-dskA_traR"/>
    <property type="match status" value="1"/>
</dbReference>
<reference evidence="7" key="1">
    <citation type="submission" date="2020-03" db="EMBL/GenBank/DDBJ databases">
        <authorList>
            <person name="Guo F."/>
        </authorList>
    </citation>
    <scope>NUCLEOTIDE SEQUENCE</scope>
    <source>
        <strain evidence="7">JCM 30134</strain>
    </source>
</reference>
<keyword evidence="2" id="KW-0863">Zinc-finger</keyword>
<evidence type="ECO:0000256" key="3">
    <source>
        <dbReference type="ARBA" id="ARBA00022833"/>
    </source>
</evidence>
<dbReference type="Gene3D" id="1.20.120.910">
    <property type="entry name" value="DksA, coiled-coil domain"/>
    <property type="match status" value="1"/>
</dbReference>
<dbReference type="InterPro" id="IPR000962">
    <property type="entry name" value="Znf_DskA_TraR"/>
</dbReference>
<dbReference type="EMBL" id="JAAONZ010000025">
    <property type="protein sequence ID" value="NHO68140.1"/>
    <property type="molecule type" value="Genomic_DNA"/>
</dbReference>
<keyword evidence="3" id="KW-0862">Zinc</keyword>
<name>A0A9E5MPT0_9GAMM</name>
<dbReference type="PANTHER" id="PTHR33823:SF4">
    <property type="entry name" value="GENERAL STRESS PROTEIN 16O"/>
    <property type="match status" value="1"/>
</dbReference>
<dbReference type="GO" id="GO:0008270">
    <property type="term" value="F:zinc ion binding"/>
    <property type="evidence" value="ECO:0007669"/>
    <property type="project" value="UniProtKB-KW"/>
</dbReference>
<gene>
    <name evidence="7" type="ORF">G8770_21535</name>
</gene>
<dbReference type="Pfam" id="PF21173">
    <property type="entry name" value="DksA-like_N"/>
    <property type="match status" value="1"/>
</dbReference>
<dbReference type="InterPro" id="IPR048487">
    <property type="entry name" value="DksA-like_N"/>
</dbReference>
<evidence type="ECO:0000256" key="4">
    <source>
        <dbReference type="PROSITE-ProRule" id="PRU00510"/>
    </source>
</evidence>
<evidence type="ECO:0000313" key="7">
    <source>
        <dbReference type="EMBL" id="NHO68140.1"/>
    </source>
</evidence>
<dbReference type="Proteomes" id="UP000787472">
    <property type="component" value="Unassembled WGS sequence"/>
</dbReference>
<proteinExistence type="predicted"/>